<proteinExistence type="predicted"/>
<dbReference type="Proteomes" id="UP000499080">
    <property type="component" value="Unassembled WGS sequence"/>
</dbReference>
<reference evidence="3 5" key="1">
    <citation type="journal article" date="2019" name="Sci. Rep.">
        <title>Orb-weaving spider Araneus ventricosus genome elucidates the spidroin gene catalogue.</title>
        <authorList>
            <person name="Kono N."/>
            <person name="Nakamura H."/>
            <person name="Ohtoshi R."/>
            <person name="Moran D.A.P."/>
            <person name="Shinohara A."/>
            <person name="Yoshida Y."/>
            <person name="Fujiwara M."/>
            <person name="Mori M."/>
            <person name="Tomita M."/>
            <person name="Arakawa K."/>
        </authorList>
    </citation>
    <scope>NUCLEOTIDE SEQUENCE [LARGE SCALE GENOMIC DNA]</scope>
</reference>
<gene>
    <name evidence="2" type="ORF">AVEN_181940_1</name>
    <name evidence="4" type="ORF">AVEN_186287_1</name>
    <name evidence="1" type="ORF">AVEN_271161_1</name>
    <name evidence="3" type="ORF">AVEN_73608_1</name>
</gene>
<dbReference type="EMBL" id="BGPR01027166">
    <property type="protein sequence ID" value="GBN97431.1"/>
    <property type="molecule type" value="Genomic_DNA"/>
</dbReference>
<accession>A0A4Y2TD81</accession>
<dbReference type="EMBL" id="BGPR01027168">
    <property type="protein sequence ID" value="GBN97435.1"/>
    <property type="molecule type" value="Genomic_DNA"/>
</dbReference>
<evidence type="ECO:0000313" key="1">
    <source>
        <dbReference type="EMBL" id="GBN97431.1"/>
    </source>
</evidence>
<dbReference type="OrthoDB" id="272985at2759"/>
<evidence type="ECO:0000313" key="4">
    <source>
        <dbReference type="EMBL" id="GBN98493.1"/>
    </source>
</evidence>
<dbReference type="AlphaFoldDB" id="A0A4Y2TD81"/>
<evidence type="ECO:0000313" key="3">
    <source>
        <dbReference type="EMBL" id="GBN98487.1"/>
    </source>
</evidence>
<evidence type="ECO:0000313" key="5">
    <source>
        <dbReference type="Proteomes" id="UP000499080"/>
    </source>
</evidence>
<organism evidence="3 5">
    <name type="scientific">Araneus ventricosus</name>
    <name type="common">Orbweaver spider</name>
    <name type="synonym">Epeira ventricosa</name>
    <dbReference type="NCBI Taxonomy" id="182803"/>
    <lineage>
        <taxon>Eukaryota</taxon>
        <taxon>Metazoa</taxon>
        <taxon>Ecdysozoa</taxon>
        <taxon>Arthropoda</taxon>
        <taxon>Chelicerata</taxon>
        <taxon>Arachnida</taxon>
        <taxon>Araneae</taxon>
        <taxon>Araneomorphae</taxon>
        <taxon>Entelegynae</taxon>
        <taxon>Araneoidea</taxon>
        <taxon>Araneidae</taxon>
        <taxon>Araneus</taxon>
    </lineage>
</organism>
<comment type="caution">
    <text evidence="3">The sequence shown here is derived from an EMBL/GenBank/DDBJ whole genome shotgun (WGS) entry which is preliminary data.</text>
</comment>
<dbReference type="EMBL" id="BGPR01027748">
    <property type="protein sequence ID" value="GBN98493.1"/>
    <property type="molecule type" value="Genomic_DNA"/>
</dbReference>
<sequence length="159" mass="18674">MSKTRFPRRRSTLGFDLARGIYHTIPPQLLCLFALIFTTCALLNPSSLWGKSKDRFSEDIFHEKQGENPDIVLHYVPQIYKETFILLEGSCLSVCGKIFLQFGLPVPTRQEHHTLNRDLLRETNYDISILQHMEEKKSTSIFDRIFLDKWKISERLMKQ</sequence>
<dbReference type="EMBL" id="BGPR01027746">
    <property type="protein sequence ID" value="GBN98487.1"/>
    <property type="molecule type" value="Genomic_DNA"/>
</dbReference>
<evidence type="ECO:0000313" key="2">
    <source>
        <dbReference type="EMBL" id="GBN97435.1"/>
    </source>
</evidence>
<protein>
    <submittedName>
        <fullName evidence="3">Uncharacterized protein</fullName>
    </submittedName>
</protein>
<keyword evidence="5" id="KW-1185">Reference proteome</keyword>
<name>A0A4Y2TD81_ARAVE</name>